<keyword evidence="1" id="KW-1133">Transmembrane helix</keyword>
<evidence type="ECO:0000256" key="1">
    <source>
        <dbReference type="SAM" id="Phobius"/>
    </source>
</evidence>
<dbReference type="Proteomes" id="UP001185092">
    <property type="component" value="Unassembled WGS sequence"/>
</dbReference>
<organism evidence="2 3">
    <name type="scientific">Aureibacter tunicatorum</name>
    <dbReference type="NCBI Taxonomy" id="866807"/>
    <lineage>
        <taxon>Bacteria</taxon>
        <taxon>Pseudomonadati</taxon>
        <taxon>Bacteroidota</taxon>
        <taxon>Cytophagia</taxon>
        <taxon>Cytophagales</taxon>
        <taxon>Persicobacteraceae</taxon>
        <taxon>Aureibacter</taxon>
    </lineage>
</organism>
<feature type="transmembrane region" description="Helical" evidence="1">
    <location>
        <begin position="91"/>
        <end position="109"/>
    </location>
</feature>
<reference evidence="2" key="1">
    <citation type="submission" date="2023-07" db="EMBL/GenBank/DDBJ databases">
        <title>Genomic Encyclopedia of Type Strains, Phase IV (KMG-IV): sequencing the most valuable type-strain genomes for metagenomic binning, comparative biology and taxonomic classification.</title>
        <authorList>
            <person name="Goeker M."/>
        </authorList>
    </citation>
    <scope>NUCLEOTIDE SEQUENCE</scope>
    <source>
        <strain evidence="2">DSM 26174</strain>
    </source>
</reference>
<protein>
    <submittedName>
        <fullName evidence="2">Glucan phosphoethanolaminetransferase (Alkaline phosphatase superfamily)</fullName>
    </submittedName>
</protein>
<proteinExistence type="predicted"/>
<name>A0AAE3XS80_9BACT</name>
<accession>A0AAE3XS80</accession>
<evidence type="ECO:0000313" key="2">
    <source>
        <dbReference type="EMBL" id="MDR6241580.1"/>
    </source>
</evidence>
<feature type="transmembrane region" description="Helical" evidence="1">
    <location>
        <begin position="183"/>
        <end position="205"/>
    </location>
</feature>
<keyword evidence="1" id="KW-0472">Membrane</keyword>
<evidence type="ECO:0000313" key="3">
    <source>
        <dbReference type="Proteomes" id="UP001185092"/>
    </source>
</evidence>
<keyword evidence="3" id="KW-1185">Reference proteome</keyword>
<keyword evidence="1" id="KW-0812">Transmembrane</keyword>
<feature type="transmembrane region" description="Helical" evidence="1">
    <location>
        <begin position="150"/>
        <end position="168"/>
    </location>
</feature>
<dbReference type="EMBL" id="JAVDQD010000009">
    <property type="protein sequence ID" value="MDR6241580.1"/>
    <property type="molecule type" value="Genomic_DNA"/>
</dbReference>
<feature type="transmembrane region" description="Helical" evidence="1">
    <location>
        <begin position="12"/>
        <end position="31"/>
    </location>
</feature>
<sequence>MITQAFDYSYYIKIILLVSAVLIGVVSFNSLKNQRPIIGYLIVALSLELISKYISQLGISNWYLLKYQSISELFFLNLYYFKELSKTEKKYFFILFAVYYSIVFILSIFSDSLGILERDSVHIWFVLVSIYVFVSWLLENEKVNKERGDFIIMNIGIFVYFASSYLVFKSLDNYYFFTEEENLIIWLIPAFSTMFLYSCCIRSFIISKRGNE</sequence>
<dbReference type="AlphaFoldDB" id="A0AAE3XS80"/>
<gene>
    <name evidence="2" type="ORF">HNQ88_004667</name>
</gene>
<comment type="caution">
    <text evidence="2">The sequence shown here is derived from an EMBL/GenBank/DDBJ whole genome shotgun (WGS) entry which is preliminary data.</text>
</comment>
<feature type="transmembrane region" description="Helical" evidence="1">
    <location>
        <begin position="121"/>
        <end position="138"/>
    </location>
</feature>